<dbReference type="InterPro" id="IPR023213">
    <property type="entry name" value="CAT-like_dom_sf"/>
</dbReference>
<evidence type="ECO:0000259" key="1">
    <source>
        <dbReference type="Pfam" id="PF00668"/>
    </source>
</evidence>
<dbReference type="Proteomes" id="UP001500305">
    <property type="component" value="Unassembled WGS sequence"/>
</dbReference>
<keyword evidence="3" id="KW-1185">Reference proteome</keyword>
<reference evidence="2 3" key="1">
    <citation type="journal article" date="2019" name="Int. J. Syst. Evol. Microbiol.">
        <title>The Global Catalogue of Microorganisms (GCM) 10K type strain sequencing project: providing services to taxonomists for standard genome sequencing and annotation.</title>
        <authorList>
            <consortium name="The Broad Institute Genomics Platform"/>
            <consortium name="The Broad Institute Genome Sequencing Center for Infectious Disease"/>
            <person name="Wu L."/>
            <person name="Ma J."/>
        </authorList>
    </citation>
    <scope>NUCLEOTIDE SEQUENCE [LARGE SCALE GENOMIC DNA]</scope>
    <source>
        <strain evidence="2 3">JCM 7356</strain>
    </source>
</reference>
<accession>A0ABN3ENV2</accession>
<proteinExistence type="predicted"/>
<sequence length="381" mass="41830">MRQHDALRIGILDESGRDPLQWVRDEPDVKTLVDCRQVKSSSEEQFSRYVAMVLGKDLSDPWDLAVGYPFRFRILRYSPTVHAFLASFSHVALDGRGVALVLRSLWRNYEHQAAGAPGWPEPTPDSFVLAAGRHGGSEAPGRAEAAEFWSKRLAGRAPVEVPREDFQERSEPGECVVANAVVRGAERTALRSLSRLSGCTEFQLAVSAIADAAFAVTSADRVDVWMPMDARTPSEEKTSGMFTVSLPISVERGKDPRQVVRQVRREVMAVAAYRNVDSATLTEIQERITPGGKTPGPKLVVSYFNRDLSPGEKTYESFTARPGSYSADYRYISSGMELKIIGGVNSLNLTLVLGPQFSAPAVVQRVMSAFSSRLGGISISY</sequence>
<dbReference type="Pfam" id="PF00668">
    <property type="entry name" value="Condensation"/>
    <property type="match status" value="1"/>
</dbReference>
<comment type="caution">
    <text evidence="2">The sequence shown here is derived from an EMBL/GenBank/DDBJ whole genome shotgun (WGS) entry which is preliminary data.</text>
</comment>
<name>A0ABN3ENV2_9ACTN</name>
<evidence type="ECO:0000313" key="3">
    <source>
        <dbReference type="Proteomes" id="UP001500305"/>
    </source>
</evidence>
<dbReference type="InterPro" id="IPR001242">
    <property type="entry name" value="Condensation_dom"/>
</dbReference>
<dbReference type="SUPFAM" id="SSF52777">
    <property type="entry name" value="CoA-dependent acyltransferases"/>
    <property type="match status" value="2"/>
</dbReference>
<dbReference type="PANTHER" id="PTHR45527">
    <property type="entry name" value="NONRIBOSOMAL PEPTIDE SYNTHETASE"/>
    <property type="match status" value="1"/>
</dbReference>
<evidence type="ECO:0000313" key="2">
    <source>
        <dbReference type="EMBL" id="GAA2264342.1"/>
    </source>
</evidence>
<dbReference type="PANTHER" id="PTHR45527:SF1">
    <property type="entry name" value="FATTY ACID SYNTHASE"/>
    <property type="match status" value="1"/>
</dbReference>
<protein>
    <recommendedName>
        <fullName evidence="1">Condensation domain-containing protein</fullName>
    </recommendedName>
</protein>
<organism evidence="2 3">
    <name type="scientific">Kitasatospora cystarginea</name>
    <dbReference type="NCBI Taxonomy" id="58350"/>
    <lineage>
        <taxon>Bacteria</taxon>
        <taxon>Bacillati</taxon>
        <taxon>Actinomycetota</taxon>
        <taxon>Actinomycetes</taxon>
        <taxon>Kitasatosporales</taxon>
        <taxon>Streptomycetaceae</taxon>
        <taxon>Kitasatospora</taxon>
    </lineage>
</organism>
<feature type="domain" description="Condensation" evidence="1">
    <location>
        <begin position="1"/>
        <end position="286"/>
    </location>
</feature>
<dbReference type="EMBL" id="BAAATR010000030">
    <property type="protein sequence ID" value="GAA2264342.1"/>
    <property type="molecule type" value="Genomic_DNA"/>
</dbReference>
<dbReference type="Gene3D" id="3.30.559.10">
    <property type="entry name" value="Chloramphenicol acetyltransferase-like domain"/>
    <property type="match status" value="1"/>
</dbReference>
<dbReference type="Gene3D" id="3.30.559.30">
    <property type="entry name" value="Nonribosomal peptide synthetase, condensation domain"/>
    <property type="match status" value="1"/>
</dbReference>
<gene>
    <name evidence="2" type="ORF">GCM10010430_56250</name>
</gene>